<comment type="caution">
    <text evidence="1">The sequence shown here is derived from an EMBL/GenBank/DDBJ whole genome shotgun (WGS) entry which is preliminary data.</text>
</comment>
<accession>A0ACB1AZ41</accession>
<dbReference type="EMBL" id="CAVMJV010000127">
    <property type="protein sequence ID" value="CAK5107948.1"/>
    <property type="molecule type" value="Genomic_DNA"/>
</dbReference>
<sequence length="61" mass="7358">MDCTLIKTKFGHVFPSNNDDWQFWSRGTIVKLKRCHKDGFKLCIFTNQMGIRKKHRCWIQN</sequence>
<evidence type="ECO:0000313" key="1">
    <source>
        <dbReference type="EMBL" id="CAK5107948.1"/>
    </source>
</evidence>
<protein>
    <submittedName>
        <fullName evidence="1">Uncharacterized protein</fullName>
    </submittedName>
</protein>
<name>A0ACB1AZ41_MELEN</name>
<reference evidence="1" key="1">
    <citation type="submission" date="2023-11" db="EMBL/GenBank/DDBJ databases">
        <authorList>
            <person name="Poullet M."/>
        </authorList>
    </citation>
    <scope>NUCLEOTIDE SEQUENCE</scope>
    <source>
        <strain evidence="1">E1834</strain>
    </source>
</reference>
<organism evidence="1 2">
    <name type="scientific">Meloidogyne enterolobii</name>
    <name type="common">Root-knot nematode worm</name>
    <name type="synonym">Meloidogyne mayaguensis</name>
    <dbReference type="NCBI Taxonomy" id="390850"/>
    <lineage>
        <taxon>Eukaryota</taxon>
        <taxon>Metazoa</taxon>
        <taxon>Ecdysozoa</taxon>
        <taxon>Nematoda</taxon>
        <taxon>Chromadorea</taxon>
        <taxon>Rhabditida</taxon>
        <taxon>Tylenchina</taxon>
        <taxon>Tylenchomorpha</taxon>
        <taxon>Tylenchoidea</taxon>
        <taxon>Meloidogynidae</taxon>
        <taxon>Meloidogyninae</taxon>
        <taxon>Meloidogyne</taxon>
    </lineage>
</organism>
<evidence type="ECO:0000313" key="2">
    <source>
        <dbReference type="Proteomes" id="UP001497535"/>
    </source>
</evidence>
<proteinExistence type="predicted"/>
<gene>
    <name evidence="1" type="ORF">MENTE1834_LOCUS43827</name>
</gene>
<keyword evidence="2" id="KW-1185">Reference proteome</keyword>
<dbReference type="Proteomes" id="UP001497535">
    <property type="component" value="Unassembled WGS sequence"/>
</dbReference>